<dbReference type="PANTHER" id="PTHR43539">
    <property type="entry name" value="FLAVIN-BINDING MONOOXYGENASE-LIKE PROTEIN (AFU_ORTHOLOGUE AFUA_4G09220)"/>
    <property type="match status" value="1"/>
</dbReference>
<dbReference type="PANTHER" id="PTHR43539:SF78">
    <property type="entry name" value="FLAVIN-CONTAINING MONOOXYGENASE"/>
    <property type="match status" value="1"/>
</dbReference>
<evidence type="ECO:0000313" key="3">
    <source>
        <dbReference type="Proteomes" id="UP001333996"/>
    </source>
</evidence>
<dbReference type="SUPFAM" id="SSF51905">
    <property type="entry name" value="FAD/NAD(P)-binding domain"/>
    <property type="match status" value="1"/>
</dbReference>
<sequence length="455" mass="47571">MSAPTTGQLPVVVIGAGPIGLAAAAHLIERGIDPLVLEAGPTAGTAVRDWAHVRLFSPWAEVTDPAAEKLLSPTGWVRPDGMTYPTGGDWADDYLQPLADVLGDKVRYGIAVTGVARAGRDRIVDSGRDEQPFTVHVQLSDGREERIAARAVIDASGTWSVPSPMGANGLPALGEKASADRISYRVPDLKHPAVRARYTGKRTAVVGSGASAFTALAYLAELAKEEDGTHAVWILRRSIGTDTYGGGEADQLPARGALGLRAKAAVENGYASTATGFRTEAVERGTDGRLVLVAEDGRRLEPVDEIIVLTGFRPDLSFLSEVRLDLDERLQAPTALAPLIDPNVHSCGTVYPHGVNELSHPEQDMYLVGMKSYGRAPTFLAMTGYEQVRSITAAIAGDREAAERVELTLPESGVCGGAGLFDDPDAAQDSTGGGCCAAPSTLQIGIGAPASSGGC</sequence>
<protein>
    <submittedName>
        <fullName evidence="2">FAD-dependent oxidoreductase</fullName>
    </submittedName>
</protein>
<dbReference type="Pfam" id="PF13738">
    <property type="entry name" value="Pyr_redox_3"/>
    <property type="match status" value="1"/>
</dbReference>
<reference evidence="2" key="1">
    <citation type="submission" date="2024-01" db="EMBL/GenBank/DDBJ databases">
        <title>First draft genome sequence data of TA4-1, the type strain of Gram-positive actinobacterium Streptomyces chiangmaiensis.</title>
        <authorList>
            <person name="Yasawong M."/>
            <person name="Nantapong N."/>
        </authorList>
    </citation>
    <scope>NUCLEOTIDE SEQUENCE</scope>
    <source>
        <strain evidence="2">TA4-1</strain>
    </source>
</reference>
<proteinExistence type="predicted"/>
<comment type="caution">
    <text evidence="2">The sequence shown here is derived from an EMBL/GenBank/DDBJ whole genome shotgun (WGS) entry which is preliminary data.</text>
</comment>
<dbReference type="Proteomes" id="UP001333996">
    <property type="component" value="Unassembled WGS sequence"/>
</dbReference>
<dbReference type="PRINTS" id="PR00368">
    <property type="entry name" value="FADPNR"/>
</dbReference>
<keyword evidence="3" id="KW-1185">Reference proteome</keyword>
<name>A0ABU7FN35_9ACTN</name>
<organism evidence="2 3">
    <name type="scientific">Streptomyces chiangmaiensis</name>
    <dbReference type="NCBI Taxonomy" id="766497"/>
    <lineage>
        <taxon>Bacteria</taxon>
        <taxon>Bacillati</taxon>
        <taxon>Actinomycetota</taxon>
        <taxon>Actinomycetes</taxon>
        <taxon>Kitasatosporales</taxon>
        <taxon>Streptomycetaceae</taxon>
        <taxon>Streptomyces</taxon>
    </lineage>
</organism>
<evidence type="ECO:0000256" key="1">
    <source>
        <dbReference type="ARBA" id="ARBA00023002"/>
    </source>
</evidence>
<evidence type="ECO:0000313" key="2">
    <source>
        <dbReference type="EMBL" id="MED7825527.1"/>
    </source>
</evidence>
<dbReference type="EMBL" id="JAYWVC010000112">
    <property type="protein sequence ID" value="MED7825527.1"/>
    <property type="molecule type" value="Genomic_DNA"/>
</dbReference>
<dbReference type="Gene3D" id="3.50.50.60">
    <property type="entry name" value="FAD/NAD(P)-binding domain"/>
    <property type="match status" value="1"/>
</dbReference>
<dbReference type="InterPro" id="IPR050982">
    <property type="entry name" value="Auxin_biosynth/cation_transpt"/>
</dbReference>
<keyword evidence="1" id="KW-0560">Oxidoreductase</keyword>
<dbReference type="PRINTS" id="PR00411">
    <property type="entry name" value="PNDRDTASEI"/>
</dbReference>
<gene>
    <name evidence="2" type="ORF">VXC91_26995</name>
</gene>
<dbReference type="InterPro" id="IPR036188">
    <property type="entry name" value="FAD/NAD-bd_sf"/>
</dbReference>
<dbReference type="RefSeq" id="WP_329509937.1">
    <property type="nucleotide sequence ID" value="NZ_BAAAYZ010000132.1"/>
</dbReference>
<accession>A0ABU7FN35</accession>